<evidence type="ECO:0000259" key="5">
    <source>
        <dbReference type="PROSITE" id="PS50222"/>
    </source>
</evidence>
<feature type="domain" description="EF-hand" evidence="5">
    <location>
        <begin position="162"/>
        <end position="197"/>
    </location>
</feature>
<dbReference type="InterPro" id="IPR002048">
    <property type="entry name" value="EF_hand_dom"/>
</dbReference>
<feature type="chain" id="PRO_5035195339" evidence="4">
    <location>
        <begin position="31"/>
        <end position="318"/>
    </location>
</feature>
<dbReference type="Pfam" id="PF13499">
    <property type="entry name" value="EF-hand_7"/>
    <property type="match status" value="1"/>
</dbReference>
<dbReference type="AlphaFoldDB" id="A0A8J7MFY3"/>
<dbReference type="Gene3D" id="1.10.238.10">
    <property type="entry name" value="EF-hand"/>
    <property type="match status" value="3"/>
</dbReference>
<dbReference type="SMART" id="SM00054">
    <property type="entry name" value="EFh"/>
    <property type="match status" value="5"/>
</dbReference>
<feature type="domain" description="EF-hand" evidence="5">
    <location>
        <begin position="223"/>
        <end position="258"/>
    </location>
</feature>
<feature type="signal peptide" evidence="4">
    <location>
        <begin position="1"/>
        <end position="30"/>
    </location>
</feature>
<evidence type="ECO:0000256" key="1">
    <source>
        <dbReference type="ARBA" id="ARBA00022723"/>
    </source>
</evidence>
<dbReference type="Pfam" id="PF13202">
    <property type="entry name" value="EF-hand_5"/>
    <property type="match status" value="4"/>
</dbReference>
<proteinExistence type="predicted"/>
<keyword evidence="1" id="KW-0479">Metal-binding</keyword>
<evidence type="ECO:0000256" key="4">
    <source>
        <dbReference type="SAM" id="SignalP"/>
    </source>
</evidence>
<feature type="compositionally biased region" description="Basic and acidic residues" evidence="3">
    <location>
        <begin position="237"/>
        <end position="253"/>
    </location>
</feature>
<evidence type="ECO:0000256" key="3">
    <source>
        <dbReference type="SAM" id="MobiDB-lite"/>
    </source>
</evidence>
<reference evidence="6" key="1">
    <citation type="submission" date="2021-01" db="EMBL/GenBank/DDBJ databases">
        <title>Modified the classification status of verrucomicrobia.</title>
        <authorList>
            <person name="Feng X."/>
        </authorList>
    </citation>
    <scope>NUCLEOTIDE SEQUENCE</scope>
    <source>
        <strain evidence="6">_KCTC 22039</strain>
    </source>
</reference>
<keyword evidence="7" id="KW-1185">Reference proteome</keyword>
<feature type="region of interest" description="Disordered" evidence="3">
    <location>
        <begin position="174"/>
        <end position="199"/>
    </location>
</feature>
<evidence type="ECO:0000256" key="2">
    <source>
        <dbReference type="ARBA" id="ARBA00022737"/>
    </source>
</evidence>
<dbReference type="PANTHER" id="PTHR23055">
    <property type="entry name" value="CALCIUM BINDING PROTEINS"/>
    <property type="match status" value="1"/>
</dbReference>
<dbReference type="Proteomes" id="UP000624703">
    <property type="component" value="Unassembled WGS sequence"/>
</dbReference>
<dbReference type="SUPFAM" id="SSF47473">
    <property type="entry name" value="EF-hand"/>
    <property type="match status" value="2"/>
</dbReference>
<feature type="domain" description="EF-hand" evidence="5">
    <location>
        <begin position="101"/>
        <end position="136"/>
    </location>
</feature>
<feature type="region of interest" description="Disordered" evidence="3">
    <location>
        <begin position="237"/>
        <end position="318"/>
    </location>
</feature>
<feature type="compositionally biased region" description="Pro residues" evidence="3">
    <location>
        <begin position="294"/>
        <end position="318"/>
    </location>
</feature>
<feature type="compositionally biased region" description="Basic and acidic residues" evidence="3">
    <location>
        <begin position="265"/>
        <end position="278"/>
    </location>
</feature>
<dbReference type="PROSITE" id="PS50222">
    <property type="entry name" value="EF_HAND_2"/>
    <property type="match status" value="3"/>
</dbReference>
<dbReference type="RefSeq" id="WP_200311105.1">
    <property type="nucleotide sequence ID" value="NZ_JAENIM010000039.1"/>
</dbReference>
<gene>
    <name evidence="6" type="ORF">JIN82_07990</name>
</gene>
<organism evidence="6 7">
    <name type="scientific">Persicirhabdus sediminis</name>
    <dbReference type="NCBI Taxonomy" id="454144"/>
    <lineage>
        <taxon>Bacteria</taxon>
        <taxon>Pseudomonadati</taxon>
        <taxon>Verrucomicrobiota</taxon>
        <taxon>Verrucomicrobiia</taxon>
        <taxon>Verrucomicrobiales</taxon>
        <taxon>Verrucomicrobiaceae</taxon>
        <taxon>Persicirhabdus</taxon>
    </lineage>
</organism>
<dbReference type="GO" id="GO:0005509">
    <property type="term" value="F:calcium ion binding"/>
    <property type="evidence" value="ECO:0007669"/>
    <property type="project" value="InterPro"/>
</dbReference>
<keyword evidence="2" id="KW-0677">Repeat</keyword>
<protein>
    <submittedName>
        <fullName evidence="6">EF-hand domain-containing protein</fullName>
    </submittedName>
</protein>
<dbReference type="InterPro" id="IPR028846">
    <property type="entry name" value="Recoverin"/>
</dbReference>
<feature type="region of interest" description="Disordered" evidence="3">
    <location>
        <begin position="29"/>
        <end position="96"/>
    </location>
</feature>
<sequence>MKKFSSILSLFSYTGVSVATMICMVPSAVAQDDGPPPPPRGPHGERPKPPHSGPRNKPDGQRKGPKPPHGGMADHFDELDTDNSGELSFEQFSKAPRLSHLGEAERRKIFNFLDRNKDGKIQRDELVDGKTRDRERFERFDTNGDGVLDRSEFFRIPEVRQMPEEKRKELFKRLDRNNDGKLQPDEMRRFRGPGGFDFKKLDTTGSGGLSFEEFIKAGFVARLPEDKQRELFKRFDLNGDGEITKEEVHRARAEGGGFRRGPGKRGPEGRRGPGERKGPPKKRGPSDNEAPQGHPKPGPPPHGEPEGPPPPPPHMGEE</sequence>
<feature type="compositionally biased region" description="Basic and acidic residues" evidence="3">
    <location>
        <begin position="174"/>
        <end position="189"/>
    </location>
</feature>
<dbReference type="InterPro" id="IPR018247">
    <property type="entry name" value="EF_Hand_1_Ca_BS"/>
</dbReference>
<dbReference type="PROSITE" id="PS00018">
    <property type="entry name" value="EF_HAND_1"/>
    <property type="match status" value="2"/>
</dbReference>
<name>A0A8J7MFY3_9BACT</name>
<accession>A0A8J7MFY3</accession>
<evidence type="ECO:0000313" key="6">
    <source>
        <dbReference type="EMBL" id="MBK1791089.1"/>
    </source>
</evidence>
<evidence type="ECO:0000313" key="7">
    <source>
        <dbReference type="Proteomes" id="UP000624703"/>
    </source>
</evidence>
<dbReference type="EMBL" id="JAENIM010000039">
    <property type="protein sequence ID" value="MBK1791089.1"/>
    <property type="molecule type" value="Genomic_DNA"/>
</dbReference>
<keyword evidence="4" id="KW-0732">Signal</keyword>
<dbReference type="InterPro" id="IPR011992">
    <property type="entry name" value="EF-hand-dom_pair"/>
</dbReference>
<comment type="caution">
    <text evidence="6">The sequence shown here is derived from an EMBL/GenBank/DDBJ whole genome shotgun (WGS) entry which is preliminary data.</text>
</comment>